<evidence type="ECO:0000259" key="6">
    <source>
        <dbReference type="Pfam" id="PF07980"/>
    </source>
</evidence>
<comment type="similarity">
    <text evidence="2">Belongs to the SusD family.</text>
</comment>
<evidence type="ECO:0000313" key="9">
    <source>
        <dbReference type="Proteomes" id="UP000618319"/>
    </source>
</evidence>
<keyword evidence="3" id="KW-0732">Signal</keyword>
<dbReference type="SUPFAM" id="SSF48452">
    <property type="entry name" value="TPR-like"/>
    <property type="match status" value="1"/>
</dbReference>
<reference evidence="8 9" key="1">
    <citation type="submission" date="2018-02" db="EMBL/GenBank/DDBJ databases">
        <title>Sphingobacterium KA21.</title>
        <authorList>
            <person name="Vasarhelyi B.M."/>
            <person name="Deshmukh S."/>
            <person name="Balint B."/>
            <person name="Kukolya J."/>
        </authorList>
    </citation>
    <scope>NUCLEOTIDE SEQUENCE [LARGE SCALE GENOMIC DNA]</scope>
    <source>
        <strain evidence="8 9">Ka21</strain>
    </source>
</reference>
<evidence type="ECO:0000256" key="1">
    <source>
        <dbReference type="ARBA" id="ARBA00004442"/>
    </source>
</evidence>
<evidence type="ECO:0000256" key="2">
    <source>
        <dbReference type="ARBA" id="ARBA00006275"/>
    </source>
</evidence>
<dbReference type="EMBL" id="PSKQ01000021">
    <property type="protein sequence ID" value="MBE8721493.1"/>
    <property type="molecule type" value="Genomic_DNA"/>
</dbReference>
<dbReference type="Pfam" id="PF07980">
    <property type="entry name" value="SusD_RagB"/>
    <property type="match status" value="1"/>
</dbReference>
<dbReference type="Proteomes" id="UP000618319">
    <property type="component" value="Unassembled WGS sequence"/>
</dbReference>
<evidence type="ECO:0000313" key="8">
    <source>
        <dbReference type="EMBL" id="MBE8721493.1"/>
    </source>
</evidence>
<dbReference type="InterPro" id="IPR012944">
    <property type="entry name" value="SusD_RagB_dom"/>
</dbReference>
<organism evidence="8 9">
    <name type="scientific">Sphingobacterium pedocola</name>
    <dbReference type="NCBI Taxonomy" id="2082722"/>
    <lineage>
        <taxon>Bacteria</taxon>
        <taxon>Pseudomonadati</taxon>
        <taxon>Bacteroidota</taxon>
        <taxon>Sphingobacteriia</taxon>
        <taxon>Sphingobacteriales</taxon>
        <taxon>Sphingobacteriaceae</taxon>
        <taxon>Sphingobacterium</taxon>
    </lineage>
</organism>
<feature type="domain" description="RagB/SusD" evidence="6">
    <location>
        <begin position="361"/>
        <end position="655"/>
    </location>
</feature>
<comment type="caution">
    <text evidence="8">The sequence shown here is derived from an EMBL/GenBank/DDBJ whole genome shotgun (WGS) entry which is preliminary data.</text>
</comment>
<gene>
    <name evidence="8" type="ORF">C4F40_12245</name>
</gene>
<dbReference type="Pfam" id="PF14322">
    <property type="entry name" value="SusD-like_3"/>
    <property type="match status" value="1"/>
</dbReference>
<keyword evidence="5" id="KW-0998">Cell outer membrane</keyword>
<dbReference type="RefSeq" id="WP_196939448.1">
    <property type="nucleotide sequence ID" value="NZ_MU158690.1"/>
</dbReference>
<feature type="domain" description="SusD-like N-terminal" evidence="7">
    <location>
        <begin position="114"/>
        <end position="246"/>
    </location>
</feature>
<evidence type="ECO:0000256" key="3">
    <source>
        <dbReference type="ARBA" id="ARBA00022729"/>
    </source>
</evidence>
<protein>
    <submittedName>
        <fullName evidence="8">RagB/SusD family nutrient uptake outer membrane protein</fullName>
    </submittedName>
</protein>
<dbReference type="PROSITE" id="PS51257">
    <property type="entry name" value="PROKAR_LIPOPROTEIN"/>
    <property type="match status" value="1"/>
</dbReference>
<proteinExistence type="inferred from homology"/>
<dbReference type="InterPro" id="IPR033985">
    <property type="entry name" value="SusD-like_N"/>
</dbReference>
<comment type="subcellular location">
    <subcellularLocation>
        <location evidence="1">Cell outer membrane</location>
    </subcellularLocation>
</comment>
<evidence type="ECO:0000256" key="5">
    <source>
        <dbReference type="ARBA" id="ARBA00023237"/>
    </source>
</evidence>
<evidence type="ECO:0000259" key="7">
    <source>
        <dbReference type="Pfam" id="PF14322"/>
    </source>
</evidence>
<keyword evidence="4" id="KW-0472">Membrane</keyword>
<sequence>MKYIVISGVKNRIFMYLLCISCFSTISCGDFLDVVPDNTPTVDHAFKTRYQAERFLYGCFSFLPNFADAGSNPAMLGGDETWYIDPVDGMNPRLWYIARGAQGTNSPLANYWASEQNQTAYSLNGGKALFTALSDCNIFLENIHKPYDLYDEERTRWIAEVKFLKAYYHFWLFRMYGPIPLIKENLPLSAKGEEAQRYREPINEVAEYIVSLLDEAVEDLPLLIEDQTNELGRPTKPIALAIKAQVLTLVASPLFNGNPDYSAIVDDRNIALFPQAYSNEKWQKAADALKVAIDVAHEAGHKLYDFSFTNPANAALLNEKTILAMQVRGAATEQWNEEIIWGSSESNTLALQRACHPVFFVAQNGGGLNRTFAPTLQVVEQFYTKNGVPIEEDKAWIGVDPMEIKTATAADKYYIRENHPTIQLHFDRESRFYGSIMFDGGTLYGNSRITSDNNMWVTDLLAGKVGGGGNPVQRYPSTGYICKKWLHFRSAVPDNNASFSAHRYAFPIIRLADLYLMYAEALNETLSSPTDEVYYYIDLVRARTGLTNVVESWRDHAIDANKPSTKDGMQEIIRRERLNELAFEGARFWDLKRWKLAETYMNRPVRGLNVRGETPEEFYRVTEIYPLTYSKKDYLWPLKQSTLLTNRKLVQNLGWN</sequence>
<keyword evidence="9" id="KW-1185">Reference proteome</keyword>
<accession>A0ABR9T834</accession>
<dbReference type="Gene3D" id="1.25.40.390">
    <property type="match status" value="1"/>
</dbReference>
<dbReference type="InterPro" id="IPR011990">
    <property type="entry name" value="TPR-like_helical_dom_sf"/>
</dbReference>
<name>A0ABR9T834_9SPHI</name>
<evidence type="ECO:0000256" key="4">
    <source>
        <dbReference type="ARBA" id="ARBA00023136"/>
    </source>
</evidence>